<dbReference type="InterPro" id="IPR038573">
    <property type="entry name" value="BrnT_sf"/>
</dbReference>
<dbReference type="STRING" id="1817895.AUJ95_03210"/>
<sequence>MKLVFEWDEEKAKENFRKHKVSFEEAKTVFGDPFLMTFSDPEHSDSEQCYLNIGISSKGEVLVVVHTERGRNTRIINCRKATTKERRAYEEGNI</sequence>
<evidence type="ECO:0000313" key="1">
    <source>
        <dbReference type="EMBL" id="OIP41537.1"/>
    </source>
</evidence>
<name>A0A1J5DZK2_9BACT</name>
<organism evidence="1 2">
    <name type="scientific">Candidatus Desantisbacteria bacterium CG2_30_40_21</name>
    <dbReference type="NCBI Taxonomy" id="1817895"/>
    <lineage>
        <taxon>Bacteria</taxon>
        <taxon>Candidatus Desantisiibacteriota</taxon>
    </lineage>
</organism>
<evidence type="ECO:0008006" key="3">
    <source>
        <dbReference type="Google" id="ProtNLM"/>
    </source>
</evidence>
<reference evidence="1 2" key="1">
    <citation type="journal article" date="2016" name="Environ. Microbiol.">
        <title>Genomic resolution of a cold subsurface aquifer community provides metabolic insights for novel microbes adapted to high CO concentrations.</title>
        <authorList>
            <person name="Probst A.J."/>
            <person name="Castelle C.J."/>
            <person name="Singh A."/>
            <person name="Brown C.T."/>
            <person name="Anantharaman K."/>
            <person name="Sharon I."/>
            <person name="Hug L.A."/>
            <person name="Burstein D."/>
            <person name="Emerson J.B."/>
            <person name="Thomas B.C."/>
            <person name="Banfield J.F."/>
        </authorList>
    </citation>
    <scope>NUCLEOTIDE SEQUENCE [LARGE SCALE GENOMIC DNA]</scope>
    <source>
        <strain evidence="1">CG2_30_40_21</strain>
    </source>
</reference>
<evidence type="ECO:0000313" key="2">
    <source>
        <dbReference type="Proteomes" id="UP000183085"/>
    </source>
</evidence>
<dbReference type="AlphaFoldDB" id="A0A1J5DZK2"/>
<protein>
    <recommendedName>
        <fullName evidence="3">BrnT family toxin</fullName>
    </recommendedName>
</protein>
<proteinExistence type="predicted"/>
<dbReference type="Pfam" id="PF04365">
    <property type="entry name" value="BrnT_toxin"/>
    <property type="match status" value="1"/>
</dbReference>
<gene>
    <name evidence="1" type="ORF">AUJ95_03210</name>
</gene>
<accession>A0A1J5DZK2</accession>
<dbReference type="Gene3D" id="3.10.450.530">
    <property type="entry name" value="Ribonuclease toxin, BrnT, of type II toxin-antitoxin system"/>
    <property type="match status" value="1"/>
</dbReference>
<dbReference type="Proteomes" id="UP000183085">
    <property type="component" value="Unassembled WGS sequence"/>
</dbReference>
<dbReference type="InterPro" id="IPR007460">
    <property type="entry name" value="BrnT_toxin"/>
</dbReference>
<dbReference type="EMBL" id="MNYI01000077">
    <property type="protein sequence ID" value="OIP41537.1"/>
    <property type="molecule type" value="Genomic_DNA"/>
</dbReference>
<comment type="caution">
    <text evidence="1">The sequence shown here is derived from an EMBL/GenBank/DDBJ whole genome shotgun (WGS) entry which is preliminary data.</text>
</comment>